<dbReference type="EMBL" id="KV417580">
    <property type="protein sequence ID" value="KZP17715.1"/>
    <property type="molecule type" value="Genomic_DNA"/>
</dbReference>
<organism evidence="5 6">
    <name type="scientific">Athelia psychrophila</name>
    <dbReference type="NCBI Taxonomy" id="1759441"/>
    <lineage>
        <taxon>Eukaryota</taxon>
        <taxon>Fungi</taxon>
        <taxon>Dikarya</taxon>
        <taxon>Basidiomycota</taxon>
        <taxon>Agaricomycotina</taxon>
        <taxon>Agaricomycetes</taxon>
        <taxon>Agaricomycetidae</taxon>
        <taxon>Atheliales</taxon>
        <taxon>Atheliaceae</taxon>
        <taxon>Athelia</taxon>
    </lineage>
</organism>
<feature type="compositionally biased region" description="Basic and acidic residues" evidence="3">
    <location>
        <begin position="177"/>
        <end position="198"/>
    </location>
</feature>
<evidence type="ECO:0000313" key="5">
    <source>
        <dbReference type="EMBL" id="KZP17715.1"/>
    </source>
</evidence>
<dbReference type="GO" id="GO:0008157">
    <property type="term" value="F:protein phosphatase 1 binding"/>
    <property type="evidence" value="ECO:0007669"/>
    <property type="project" value="TreeGrafter"/>
</dbReference>
<evidence type="ECO:0000256" key="3">
    <source>
        <dbReference type="SAM" id="MobiDB-lite"/>
    </source>
</evidence>
<evidence type="ECO:0000313" key="6">
    <source>
        <dbReference type="Proteomes" id="UP000076532"/>
    </source>
</evidence>
<comment type="function">
    <text evidence="2">Regulator of type 1 phosphatases which maintains protein phosphatase activity under strict control.</text>
</comment>
<comment type="similarity">
    <text evidence="1 2">Belongs to the YPI1 family.</text>
</comment>
<feature type="region of interest" description="Disordered" evidence="3">
    <location>
        <begin position="133"/>
        <end position="221"/>
    </location>
</feature>
<dbReference type="AlphaFoldDB" id="A0A166GD23"/>
<keyword evidence="4" id="KW-0472">Membrane</keyword>
<proteinExistence type="inferred from homology"/>
<dbReference type="InterPro" id="IPR011107">
    <property type="entry name" value="PPI_Ypi1"/>
</dbReference>
<name>A0A166GD23_9AGAM</name>
<dbReference type="Proteomes" id="UP000076532">
    <property type="component" value="Unassembled WGS sequence"/>
</dbReference>
<reference evidence="5 6" key="1">
    <citation type="journal article" date="2016" name="Mol. Biol. Evol.">
        <title>Comparative Genomics of Early-Diverging Mushroom-Forming Fungi Provides Insights into the Origins of Lignocellulose Decay Capabilities.</title>
        <authorList>
            <person name="Nagy L.G."/>
            <person name="Riley R."/>
            <person name="Tritt A."/>
            <person name="Adam C."/>
            <person name="Daum C."/>
            <person name="Floudas D."/>
            <person name="Sun H."/>
            <person name="Yadav J.S."/>
            <person name="Pangilinan J."/>
            <person name="Larsson K.H."/>
            <person name="Matsuura K."/>
            <person name="Barry K."/>
            <person name="Labutti K."/>
            <person name="Kuo R."/>
            <person name="Ohm R.A."/>
            <person name="Bhattacharya S.S."/>
            <person name="Shirouzu T."/>
            <person name="Yoshinaga Y."/>
            <person name="Martin F.M."/>
            <person name="Grigoriev I.V."/>
            <person name="Hibbett D.S."/>
        </authorList>
    </citation>
    <scope>NUCLEOTIDE SEQUENCE [LARGE SCALE GENOMIC DNA]</scope>
    <source>
        <strain evidence="5 6">CBS 109695</strain>
    </source>
</reference>
<dbReference type="STRING" id="436010.A0A166GD23"/>
<evidence type="ECO:0000256" key="4">
    <source>
        <dbReference type="SAM" id="Phobius"/>
    </source>
</evidence>
<keyword evidence="4" id="KW-0812">Transmembrane</keyword>
<accession>A0A166GD23</accession>
<feature type="region of interest" description="Disordered" evidence="3">
    <location>
        <begin position="1"/>
        <end position="50"/>
    </location>
</feature>
<dbReference type="Pfam" id="PF07491">
    <property type="entry name" value="PPI_Ypi1"/>
    <property type="match status" value="2"/>
</dbReference>
<dbReference type="PANTHER" id="PTHR20835:SF0">
    <property type="entry name" value="E3 UBIQUITIN-PROTEIN LIGASE PPP1R11"/>
    <property type="match status" value="1"/>
</dbReference>
<comment type="subcellular location">
    <subcellularLocation>
        <location evidence="2">Nucleus</location>
    </subcellularLocation>
</comment>
<evidence type="ECO:0000256" key="2">
    <source>
        <dbReference type="RuleBase" id="RU367162"/>
    </source>
</evidence>
<dbReference type="GO" id="GO:0005634">
    <property type="term" value="C:nucleus"/>
    <property type="evidence" value="ECO:0007669"/>
    <property type="project" value="UniProtKB-SubCell"/>
</dbReference>
<dbReference type="OrthoDB" id="307488at2759"/>
<gene>
    <name evidence="5" type="ORF">FIBSPDRAFT_864708</name>
</gene>
<dbReference type="PANTHER" id="PTHR20835">
    <property type="entry name" value="E3 UBIQUITIN-PROTEIN LIGASE PPP1R11-RELATED"/>
    <property type="match status" value="1"/>
</dbReference>
<keyword evidence="6" id="KW-1185">Reference proteome</keyword>
<sequence>MASATQPRLNTAAPGDGSRTMTMTIQDVQPRANDDPEDSTAAPEAGVLTLRGGQRRNRRHVVWDDDVVDNEGAGKKKSKSECALRGGLALFPFLSFPFRPLSTFQASHCPISFAFAFAFALVCCIYHKPKRFDESSSEESSDSDSDSDVDSGCEGHNHTHRHRTPLDRAAPARRRPAARDEGAARERGGADGAVHELELQDDSEPNAYEAAPSKKGKRKAT</sequence>
<dbReference type="GO" id="GO:0004865">
    <property type="term" value="F:protein serine/threonine phosphatase inhibitor activity"/>
    <property type="evidence" value="ECO:0007669"/>
    <property type="project" value="UniProtKB-UniRule"/>
</dbReference>
<feature type="compositionally biased region" description="Acidic residues" evidence="3">
    <location>
        <begin position="135"/>
        <end position="151"/>
    </location>
</feature>
<keyword evidence="2" id="KW-0539">Nucleus</keyword>
<keyword evidence="4" id="KW-1133">Transmembrane helix</keyword>
<evidence type="ECO:0000256" key="1">
    <source>
        <dbReference type="ARBA" id="ARBA00005605"/>
    </source>
</evidence>
<protein>
    <recommendedName>
        <fullName evidence="2">Type 1 phosphatases regulator</fullName>
    </recommendedName>
</protein>
<feature type="transmembrane region" description="Helical" evidence="4">
    <location>
        <begin position="104"/>
        <end position="126"/>
    </location>
</feature>